<feature type="transmembrane region" description="Helical" evidence="1">
    <location>
        <begin position="109"/>
        <end position="130"/>
    </location>
</feature>
<keyword evidence="1" id="KW-0472">Membrane</keyword>
<dbReference type="Proteomes" id="UP000026249">
    <property type="component" value="Unassembled WGS sequence"/>
</dbReference>
<protein>
    <recommendedName>
        <fullName evidence="4">Metal-binding integral membrane protein</fullName>
    </recommendedName>
</protein>
<comment type="caution">
    <text evidence="2">The sequence shown here is derived from an EMBL/GenBank/DDBJ whole genome shotgun (WGS) entry which is preliminary data.</text>
</comment>
<feature type="transmembrane region" description="Helical" evidence="1">
    <location>
        <begin position="69"/>
        <end position="88"/>
    </location>
</feature>
<accession>A0A037ZJT7</accession>
<keyword evidence="3" id="KW-1185">Reference proteome</keyword>
<dbReference type="EMBL" id="JFKE01000003">
    <property type="protein sequence ID" value="KAJ55869.1"/>
    <property type="molecule type" value="Genomic_DNA"/>
</dbReference>
<feature type="transmembrane region" description="Helical" evidence="1">
    <location>
        <begin position="200"/>
        <end position="220"/>
    </location>
</feature>
<sequence length="253" mass="26936">MTTTEDHNPLRTNRAVGLLVVLVLLCWAFLLAGAGMGMSISKMSYPGIVGHRTGDAPMMDMPVAGPGPMRVLGMWWGMMLAMMLPGIWTHLPPDTQAGRLPVWRLASHIAGYSVAWLGFSIAATGVQYGLVSVGLLDPMKLWSTNLILSAALLVCAGAYQFLPTKRQSLESCRNMKGATPSFFAGLSYGRTCLIATTPMMGLLFVGGVMNIYWIVGLTIVVTVEKSLPSPGWFSTVAGASLLAAAGWLLASTI</sequence>
<evidence type="ECO:0000313" key="2">
    <source>
        <dbReference type="EMBL" id="KAJ55869.1"/>
    </source>
</evidence>
<evidence type="ECO:0008006" key="4">
    <source>
        <dbReference type="Google" id="ProtNLM"/>
    </source>
</evidence>
<proteinExistence type="predicted"/>
<name>A0A037ZJT7_9RHOB</name>
<feature type="transmembrane region" description="Helical" evidence="1">
    <location>
        <begin position="232"/>
        <end position="250"/>
    </location>
</feature>
<feature type="transmembrane region" description="Helical" evidence="1">
    <location>
        <begin position="15"/>
        <end position="36"/>
    </location>
</feature>
<dbReference type="AlphaFoldDB" id="A0A037ZJT7"/>
<feature type="transmembrane region" description="Helical" evidence="1">
    <location>
        <begin position="142"/>
        <end position="162"/>
    </location>
</feature>
<gene>
    <name evidence="2" type="ORF">ACMU_08845</name>
</gene>
<dbReference type="OrthoDB" id="164118at2"/>
<evidence type="ECO:0000256" key="1">
    <source>
        <dbReference type="SAM" id="Phobius"/>
    </source>
</evidence>
<dbReference type="STRING" id="1454373.ACMU_08845"/>
<dbReference type="RefSeq" id="WP_051588119.1">
    <property type="nucleotide sequence ID" value="NZ_JFKE01000003.1"/>
</dbReference>
<evidence type="ECO:0000313" key="3">
    <source>
        <dbReference type="Proteomes" id="UP000026249"/>
    </source>
</evidence>
<organism evidence="2 3">
    <name type="scientific">Actibacterium mucosum KCTC 23349</name>
    <dbReference type="NCBI Taxonomy" id="1454373"/>
    <lineage>
        <taxon>Bacteria</taxon>
        <taxon>Pseudomonadati</taxon>
        <taxon>Pseudomonadota</taxon>
        <taxon>Alphaproteobacteria</taxon>
        <taxon>Rhodobacterales</taxon>
        <taxon>Roseobacteraceae</taxon>
        <taxon>Actibacterium</taxon>
    </lineage>
</organism>
<dbReference type="Pfam" id="PF09948">
    <property type="entry name" value="PpoB2"/>
    <property type="match status" value="1"/>
</dbReference>
<keyword evidence="1" id="KW-1133">Transmembrane helix</keyword>
<keyword evidence="1" id="KW-0812">Transmembrane</keyword>
<reference evidence="2 3" key="1">
    <citation type="submission" date="2014-03" db="EMBL/GenBank/DDBJ databases">
        <title>Draft Genome Sequence of Actibacterium mucosum KCTC 23349, a Marine Alphaproteobacterium with Complex Ionic Requirements Isolated from Mediterranean Seawater at Malvarrosa Beach, Valencia, Spain.</title>
        <authorList>
            <person name="Arahal D.R."/>
            <person name="Shao Z."/>
            <person name="Lai Q."/>
            <person name="Pujalte M.J."/>
        </authorList>
    </citation>
    <scope>NUCLEOTIDE SEQUENCE [LARGE SCALE GENOMIC DNA]</scope>
    <source>
        <strain evidence="2 3">KCTC 23349</strain>
    </source>
</reference>
<dbReference type="InterPro" id="IPR018688">
    <property type="entry name" value="PpoB2-like"/>
</dbReference>